<evidence type="ECO:0000256" key="1">
    <source>
        <dbReference type="ARBA" id="ARBA00010609"/>
    </source>
</evidence>
<evidence type="ECO:0000259" key="2">
    <source>
        <dbReference type="Pfam" id="PF07731"/>
    </source>
</evidence>
<dbReference type="Pfam" id="PF07731">
    <property type="entry name" value="Cu-oxidase_2"/>
    <property type="match status" value="1"/>
</dbReference>
<dbReference type="InterPro" id="IPR045087">
    <property type="entry name" value="Cu-oxidase_fam"/>
</dbReference>
<dbReference type="GO" id="GO:0016491">
    <property type="term" value="F:oxidoreductase activity"/>
    <property type="evidence" value="ECO:0007669"/>
    <property type="project" value="InterPro"/>
</dbReference>
<accession>A0A835HAJ7</accession>
<feature type="domain" description="Plastocyanin-like" evidence="2">
    <location>
        <begin position="133"/>
        <end position="246"/>
    </location>
</feature>
<dbReference type="InterPro" id="IPR008972">
    <property type="entry name" value="Cupredoxin"/>
</dbReference>
<comment type="caution">
    <text evidence="3">The sequence shown here is derived from an EMBL/GenBank/DDBJ whole genome shotgun (WGS) entry which is preliminary data.</text>
</comment>
<dbReference type="Gene3D" id="2.60.40.420">
    <property type="entry name" value="Cupredoxins - blue copper proteins"/>
    <property type="match status" value="1"/>
</dbReference>
<keyword evidence="4" id="KW-1185">Reference proteome</keyword>
<comment type="similarity">
    <text evidence="1">Belongs to the multicopper oxidase family.</text>
</comment>
<dbReference type="GO" id="GO:0005507">
    <property type="term" value="F:copper ion binding"/>
    <property type="evidence" value="ECO:0007669"/>
    <property type="project" value="InterPro"/>
</dbReference>
<protein>
    <recommendedName>
        <fullName evidence="2">Plastocyanin-like domain-containing protein</fullName>
    </recommendedName>
</protein>
<dbReference type="EMBL" id="JADFTS010000007">
    <property type="protein sequence ID" value="KAF9596780.1"/>
    <property type="molecule type" value="Genomic_DNA"/>
</dbReference>
<organism evidence="3 4">
    <name type="scientific">Coptis chinensis</name>
    <dbReference type="NCBI Taxonomy" id="261450"/>
    <lineage>
        <taxon>Eukaryota</taxon>
        <taxon>Viridiplantae</taxon>
        <taxon>Streptophyta</taxon>
        <taxon>Embryophyta</taxon>
        <taxon>Tracheophyta</taxon>
        <taxon>Spermatophyta</taxon>
        <taxon>Magnoliopsida</taxon>
        <taxon>Ranunculales</taxon>
        <taxon>Ranunculaceae</taxon>
        <taxon>Coptidoideae</taxon>
        <taxon>Coptis</taxon>
    </lineage>
</organism>
<proteinExistence type="inferred from homology"/>
<dbReference type="InterPro" id="IPR011706">
    <property type="entry name" value="Cu-oxidase_C"/>
</dbReference>
<evidence type="ECO:0000313" key="3">
    <source>
        <dbReference type="EMBL" id="KAF9596780.1"/>
    </source>
</evidence>
<dbReference type="Proteomes" id="UP000631114">
    <property type="component" value="Unassembled WGS sequence"/>
</dbReference>
<dbReference type="PANTHER" id="PTHR11709:SF9">
    <property type="entry name" value="LACCASE-7"/>
    <property type="match status" value="1"/>
</dbReference>
<dbReference type="OrthoDB" id="2121828at2759"/>
<evidence type="ECO:0000313" key="4">
    <source>
        <dbReference type="Proteomes" id="UP000631114"/>
    </source>
</evidence>
<sequence>MAAQPYSATPILIFPNGTTTGLVHYIGATSSTGLMPVLPSPRDTPTAFKFYSNLTSLRTGPFWLPCPNTVDEKMFITISGGLQPCGPVANCSSPLGPRYRLSASMNNVSYLGPSTLSLLEAFYYGVDGIYTDDFPNNPPVVFDYTNPKQSLNFDLLMTERGTRVKRLKYNSVVEIVFQNTALLVAESHPVHLHGFDFYVLAQGFGNYDPINGPTMFNLRNPQQRSTIAVPIGGWAVIRFRANNPGDRGRHKPHNFRVSRGWRDTVEYGLEPHKYAPVVNALQKNPHAWLDFMMKQAFVGQRLHMRLDGGVECYCIVVKLSGMWKNQDQAMKGLKQPCGFTSFSKEVENKVEFEGPKMEELSESKEGVEAPVIAINTAEVIEPVEEVVSVIEEVVHQVTIIRCVDSDIIGSHISLPDGDLCASKVLDMVRRRRHDCKRSSKACYRVPVAKAPTGSWVLIEGVEASIMKTTTPCIMKYTEEVYILRPLLSIMIAVHSAQFWMV</sequence>
<dbReference type="AlphaFoldDB" id="A0A835HAJ7"/>
<gene>
    <name evidence="3" type="ORF">IFM89_013327</name>
</gene>
<dbReference type="PANTHER" id="PTHR11709">
    <property type="entry name" value="MULTI-COPPER OXIDASE"/>
    <property type="match status" value="1"/>
</dbReference>
<name>A0A835HAJ7_9MAGN</name>
<reference evidence="3 4" key="1">
    <citation type="submission" date="2020-10" db="EMBL/GenBank/DDBJ databases">
        <title>The Coptis chinensis genome and diversification of protoberbering-type alkaloids.</title>
        <authorList>
            <person name="Wang B."/>
            <person name="Shu S."/>
            <person name="Song C."/>
            <person name="Liu Y."/>
        </authorList>
    </citation>
    <scope>NUCLEOTIDE SEQUENCE [LARGE SCALE GENOMIC DNA]</scope>
    <source>
        <strain evidence="3">HL-2020</strain>
        <tissue evidence="3">Leaf</tissue>
    </source>
</reference>
<dbReference type="SUPFAM" id="SSF49503">
    <property type="entry name" value="Cupredoxins"/>
    <property type="match status" value="1"/>
</dbReference>